<protein>
    <submittedName>
        <fullName evidence="2">Uncharacterized protein</fullName>
    </submittedName>
</protein>
<comment type="caution">
    <text evidence="2">The sequence shown here is derived from an EMBL/GenBank/DDBJ whole genome shotgun (WGS) entry which is preliminary data.</text>
</comment>
<dbReference type="PANTHER" id="PTHR35263:SF1">
    <property type="entry name" value="TESTIS-EXPRESSED PROTEIN 49"/>
    <property type="match status" value="1"/>
</dbReference>
<dbReference type="EMBL" id="CAJNOU010000611">
    <property type="protein sequence ID" value="CAF1046225.1"/>
    <property type="molecule type" value="Genomic_DNA"/>
</dbReference>
<evidence type="ECO:0000313" key="2">
    <source>
        <dbReference type="EMBL" id="CAF1046225.1"/>
    </source>
</evidence>
<dbReference type="AlphaFoldDB" id="A0A814K953"/>
<dbReference type="OrthoDB" id="7085216at2759"/>
<dbReference type="PANTHER" id="PTHR35263">
    <property type="entry name" value="TESTIS-EXPRESSED PROTEIN 49"/>
    <property type="match status" value="1"/>
</dbReference>
<dbReference type="InterPro" id="IPR038775">
    <property type="entry name" value="SPMIP11"/>
</dbReference>
<dbReference type="Proteomes" id="UP000663889">
    <property type="component" value="Unassembled WGS sequence"/>
</dbReference>
<reference evidence="2" key="1">
    <citation type="submission" date="2021-02" db="EMBL/GenBank/DDBJ databases">
        <authorList>
            <person name="Nowell W R."/>
        </authorList>
    </citation>
    <scope>NUCLEOTIDE SEQUENCE</scope>
</reference>
<organism evidence="2 5">
    <name type="scientific">Rotaria sordida</name>
    <dbReference type="NCBI Taxonomy" id="392033"/>
    <lineage>
        <taxon>Eukaryota</taxon>
        <taxon>Metazoa</taxon>
        <taxon>Spiralia</taxon>
        <taxon>Gnathifera</taxon>
        <taxon>Rotifera</taxon>
        <taxon>Eurotatoria</taxon>
        <taxon>Bdelloidea</taxon>
        <taxon>Philodinida</taxon>
        <taxon>Philodinidae</taxon>
        <taxon>Rotaria</taxon>
    </lineage>
</organism>
<dbReference type="Pfam" id="PF22593">
    <property type="entry name" value="SPMIP11"/>
    <property type="match status" value="1"/>
</dbReference>
<dbReference type="Proteomes" id="UP000663882">
    <property type="component" value="Unassembled WGS sequence"/>
</dbReference>
<proteinExistence type="predicted"/>
<evidence type="ECO:0000313" key="4">
    <source>
        <dbReference type="EMBL" id="CAF3583973.1"/>
    </source>
</evidence>
<accession>A0A814K953</accession>
<dbReference type="Proteomes" id="UP000663874">
    <property type="component" value="Unassembled WGS sequence"/>
</dbReference>
<dbReference type="EMBL" id="CAJNOO010000276">
    <property type="protein sequence ID" value="CAF0886801.1"/>
    <property type="molecule type" value="Genomic_DNA"/>
</dbReference>
<dbReference type="EMBL" id="CAJOBE010000034">
    <property type="protein sequence ID" value="CAF3546827.1"/>
    <property type="molecule type" value="Genomic_DNA"/>
</dbReference>
<evidence type="ECO:0000313" key="3">
    <source>
        <dbReference type="EMBL" id="CAF3546827.1"/>
    </source>
</evidence>
<name>A0A814K953_9BILA</name>
<evidence type="ECO:0000313" key="1">
    <source>
        <dbReference type="EMBL" id="CAF0886801.1"/>
    </source>
</evidence>
<evidence type="ECO:0000313" key="5">
    <source>
        <dbReference type="Proteomes" id="UP000663889"/>
    </source>
</evidence>
<dbReference type="Proteomes" id="UP000663823">
    <property type="component" value="Unassembled WGS sequence"/>
</dbReference>
<dbReference type="EMBL" id="CAJOAX010000405">
    <property type="protein sequence ID" value="CAF3583973.1"/>
    <property type="molecule type" value="Genomic_DNA"/>
</dbReference>
<gene>
    <name evidence="3" type="ORF">FNK824_LOCUS751</name>
    <name evidence="4" type="ORF">OTI717_LOCUS5956</name>
    <name evidence="1" type="ORF">RFH988_LOCUS8269</name>
    <name evidence="2" type="ORF">SEV965_LOCUS13096</name>
</gene>
<sequence>MAFFNLTLMGYDNKFKSMKRLEPLNTENDSNQLRQIPVIGQSKSALEKQLARELAGDLQSREWTSPAVSNLNYHTLRQMHLHGNQNPNQIMRRPMTAAQEIGWWTKDEPLKIKEPWTQEKRHVHAQSEMTKFVDDMVLTDRYFRLF</sequence>